<reference evidence="1 2" key="1">
    <citation type="submission" date="2024-01" db="EMBL/GenBank/DDBJ databases">
        <title>Genome assemblies of Stephania.</title>
        <authorList>
            <person name="Yang L."/>
        </authorList>
    </citation>
    <scope>NUCLEOTIDE SEQUENCE [LARGE SCALE GENOMIC DNA]</scope>
    <source>
        <strain evidence="1">QJT</strain>
        <tissue evidence="1">Leaf</tissue>
    </source>
</reference>
<dbReference type="Proteomes" id="UP001417504">
    <property type="component" value="Unassembled WGS sequence"/>
</dbReference>
<proteinExistence type="predicted"/>
<evidence type="ECO:0000313" key="2">
    <source>
        <dbReference type="Proteomes" id="UP001417504"/>
    </source>
</evidence>
<dbReference type="AlphaFoldDB" id="A0AAP0IK63"/>
<dbReference type="EMBL" id="JBBNAE010000006">
    <property type="protein sequence ID" value="KAK9117029.1"/>
    <property type="molecule type" value="Genomic_DNA"/>
</dbReference>
<organism evidence="1 2">
    <name type="scientific">Stephania japonica</name>
    <dbReference type="NCBI Taxonomy" id="461633"/>
    <lineage>
        <taxon>Eukaryota</taxon>
        <taxon>Viridiplantae</taxon>
        <taxon>Streptophyta</taxon>
        <taxon>Embryophyta</taxon>
        <taxon>Tracheophyta</taxon>
        <taxon>Spermatophyta</taxon>
        <taxon>Magnoliopsida</taxon>
        <taxon>Ranunculales</taxon>
        <taxon>Menispermaceae</taxon>
        <taxon>Menispermoideae</taxon>
        <taxon>Cissampelideae</taxon>
        <taxon>Stephania</taxon>
    </lineage>
</organism>
<evidence type="ECO:0000313" key="1">
    <source>
        <dbReference type="EMBL" id="KAK9117029.1"/>
    </source>
</evidence>
<gene>
    <name evidence="1" type="ORF">Sjap_015976</name>
</gene>
<name>A0AAP0IK63_9MAGN</name>
<accession>A0AAP0IK63</accession>
<comment type="caution">
    <text evidence="1">The sequence shown here is derived from an EMBL/GenBank/DDBJ whole genome shotgun (WGS) entry which is preliminary data.</text>
</comment>
<sequence length="125" mass="13532">MGLRGGAGGEEDDWDGLLDSGESSEYIFASLCNVRIGSYTCYLPSCILSQEATLFKLATISRGIGSTTMEMARRCGALPRELGSALPILCSVLPAPLLVFPAAQHMRFDLDKFMFDDVFGVVEEL</sequence>
<keyword evidence="2" id="KW-1185">Reference proteome</keyword>
<protein>
    <submittedName>
        <fullName evidence="1">Uncharacterized protein</fullName>
    </submittedName>
</protein>